<dbReference type="Proteomes" id="UP000006729">
    <property type="component" value="Chromosome 3"/>
</dbReference>
<evidence type="ECO:0000313" key="2">
    <source>
        <dbReference type="Proteomes" id="UP000006729"/>
    </source>
</evidence>
<reference evidence="1 2" key="1">
    <citation type="journal article" date="2006" name="Science">
        <title>The genome of black cottonwood, Populus trichocarpa (Torr. &amp; Gray).</title>
        <authorList>
            <person name="Tuskan G.A."/>
            <person name="Difazio S."/>
            <person name="Jansson S."/>
            <person name="Bohlmann J."/>
            <person name="Grigoriev I."/>
            <person name="Hellsten U."/>
            <person name="Putnam N."/>
            <person name="Ralph S."/>
            <person name="Rombauts S."/>
            <person name="Salamov A."/>
            <person name="Schein J."/>
            <person name="Sterck L."/>
            <person name="Aerts A."/>
            <person name="Bhalerao R.R."/>
            <person name="Bhalerao R.P."/>
            <person name="Blaudez D."/>
            <person name="Boerjan W."/>
            <person name="Brun A."/>
            <person name="Brunner A."/>
            <person name="Busov V."/>
            <person name="Campbell M."/>
            <person name="Carlson J."/>
            <person name="Chalot M."/>
            <person name="Chapman J."/>
            <person name="Chen G.L."/>
            <person name="Cooper D."/>
            <person name="Coutinho P.M."/>
            <person name="Couturier J."/>
            <person name="Covert S."/>
            <person name="Cronk Q."/>
            <person name="Cunningham R."/>
            <person name="Davis J."/>
            <person name="Degroeve S."/>
            <person name="Dejardin A."/>
            <person name="Depamphilis C."/>
            <person name="Detter J."/>
            <person name="Dirks B."/>
            <person name="Dubchak I."/>
            <person name="Duplessis S."/>
            <person name="Ehlting J."/>
            <person name="Ellis B."/>
            <person name="Gendler K."/>
            <person name="Goodstein D."/>
            <person name="Gribskov M."/>
            <person name="Grimwood J."/>
            <person name="Groover A."/>
            <person name="Gunter L."/>
            <person name="Hamberger B."/>
            <person name="Heinze B."/>
            <person name="Helariutta Y."/>
            <person name="Henrissat B."/>
            <person name="Holligan D."/>
            <person name="Holt R."/>
            <person name="Huang W."/>
            <person name="Islam-Faridi N."/>
            <person name="Jones S."/>
            <person name="Jones-Rhoades M."/>
            <person name="Jorgensen R."/>
            <person name="Joshi C."/>
            <person name="Kangasjarvi J."/>
            <person name="Karlsson J."/>
            <person name="Kelleher C."/>
            <person name="Kirkpatrick R."/>
            <person name="Kirst M."/>
            <person name="Kohler A."/>
            <person name="Kalluri U."/>
            <person name="Larimer F."/>
            <person name="Leebens-Mack J."/>
            <person name="Leple J.C."/>
            <person name="Locascio P."/>
            <person name="Lou Y."/>
            <person name="Lucas S."/>
            <person name="Martin F."/>
            <person name="Montanini B."/>
            <person name="Napoli C."/>
            <person name="Nelson D.R."/>
            <person name="Nelson C."/>
            <person name="Nieminen K."/>
            <person name="Nilsson O."/>
            <person name="Pereda V."/>
            <person name="Peter G."/>
            <person name="Philippe R."/>
            <person name="Pilate G."/>
            <person name="Poliakov A."/>
            <person name="Razumovskaya J."/>
            <person name="Richardson P."/>
            <person name="Rinaldi C."/>
            <person name="Ritland K."/>
            <person name="Rouze P."/>
            <person name="Ryaboy D."/>
            <person name="Schmutz J."/>
            <person name="Schrader J."/>
            <person name="Segerman B."/>
            <person name="Shin H."/>
            <person name="Siddiqui A."/>
            <person name="Sterky F."/>
            <person name="Terry A."/>
            <person name="Tsai C.J."/>
            <person name="Uberbacher E."/>
            <person name="Unneberg P."/>
            <person name="Vahala J."/>
            <person name="Wall K."/>
            <person name="Wessler S."/>
            <person name="Yang G."/>
            <person name="Yin T."/>
            <person name="Douglas C."/>
            <person name="Marra M."/>
            <person name="Sandberg G."/>
            <person name="Van de Peer Y."/>
            <person name="Rokhsar D."/>
        </authorList>
    </citation>
    <scope>NUCLEOTIDE SEQUENCE [LARGE SCALE GENOMIC DNA]</scope>
    <source>
        <strain evidence="2">cv. Nisqually</strain>
    </source>
</reference>
<sequence length="92" mass="10300">MVTAEKANLLMDKLENKYNFGFIAVSLGYSENLMSASGSSTSSEMDPETMKRLGITPGLIIRYFGPEMEPIQKRIRRNEGVICARKILHCTV</sequence>
<dbReference type="AlphaFoldDB" id="A0A3N7EXU0"/>
<keyword evidence="2" id="KW-1185">Reference proteome</keyword>
<dbReference type="InParanoid" id="A0A3N7EXU0"/>
<dbReference type="EMBL" id="CM009292">
    <property type="protein sequence ID" value="RQO88550.1"/>
    <property type="molecule type" value="Genomic_DNA"/>
</dbReference>
<proteinExistence type="predicted"/>
<dbReference type="STRING" id="3694.A0A3N7EXU0"/>
<gene>
    <name evidence="1" type="ORF">POPTR_003G187200</name>
</gene>
<organism evidence="1 2">
    <name type="scientific">Populus trichocarpa</name>
    <name type="common">Western balsam poplar</name>
    <name type="synonym">Populus balsamifera subsp. trichocarpa</name>
    <dbReference type="NCBI Taxonomy" id="3694"/>
    <lineage>
        <taxon>Eukaryota</taxon>
        <taxon>Viridiplantae</taxon>
        <taxon>Streptophyta</taxon>
        <taxon>Embryophyta</taxon>
        <taxon>Tracheophyta</taxon>
        <taxon>Spermatophyta</taxon>
        <taxon>Magnoliopsida</taxon>
        <taxon>eudicotyledons</taxon>
        <taxon>Gunneridae</taxon>
        <taxon>Pentapetalae</taxon>
        <taxon>rosids</taxon>
        <taxon>fabids</taxon>
        <taxon>Malpighiales</taxon>
        <taxon>Salicaceae</taxon>
        <taxon>Saliceae</taxon>
        <taxon>Populus</taxon>
    </lineage>
</organism>
<protein>
    <submittedName>
        <fullName evidence="1">Uncharacterized protein</fullName>
    </submittedName>
</protein>
<name>A0A3N7EXU0_POPTR</name>
<evidence type="ECO:0000313" key="1">
    <source>
        <dbReference type="EMBL" id="RQO88550.1"/>
    </source>
</evidence>
<accession>A0A3N7EXU0</accession>